<dbReference type="Gene3D" id="3.40.50.410">
    <property type="entry name" value="von Willebrand factor, type A domain"/>
    <property type="match status" value="1"/>
</dbReference>
<keyword evidence="8" id="KW-1185">Reference proteome</keyword>
<evidence type="ECO:0000256" key="4">
    <source>
        <dbReference type="ARBA" id="ARBA00023136"/>
    </source>
</evidence>
<dbReference type="PANTHER" id="PTHR22550:SF5">
    <property type="entry name" value="LEUCINE ZIPPER PROTEIN 4"/>
    <property type="match status" value="1"/>
</dbReference>
<dbReference type="InterPro" id="IPR036465">
    <property type="entry name" value="vWFA_dom_sf"/>
</dbReference>
<gene>
    <name evidence="7" type="ORF">SAMN02745174_01364</name>
</gene>
<evidence type="ECO:0000256" key="1">
    <source>
        <dbReference type="ARBA" id="ARBA00022475"/>
    </source>
</evidence>
<keyword evidence="3 5" id="KW-1133">Transmembrane helix</keyword>
<feature type="domain" description="VWFA" evidence="6">
    <location>
        <begin position="83"/>
        <end position="273"/>
    </location>
</feature>
<feature type="transmembrane region" description="Helical" evidence="5">
    <location>
        <begin position="6"/>
        <end position="21"/>
    </location>
</feature>
<dbReference type="InterPro" id="IPR002035">
    <property type="entry name" value="VWF_A"/>
</dbReference>
<dbReference type="SUPFAM" id="SSF53300">
    <property type="entry name" value="vWA-like"/>
    <property type="match status" value="1"/>
</dbReference>
<keyword evidence="4 5" id="KW-0472">Membrane</keyword>
<dbReference type="SMART" id="SM00327">
    <property type="entry name" value="VWA"/>
    <property type="match status" value="1"/>
</dbReference>
<evidence type="ECO:0000256" key="3">
    <source>
        <dbReference type="ARBA" id="ARBA00022989"/>
    </source>
</evidence>
<evidence type="ECO:0000256" key="5">
    <source>
        <dbReference type="SAM" id="Phobius"/>
    </source>
</evidence>
<dbReference type="AlphaFoldDB" id="A0A1T4MWX5"/>
<protein>
    <submittedName>
        <fullName evidence="7">Ca-activated chloride channel family protein</fullName>
    </submittedName>
</protein>
<sequence>MFKFEYPYILFLILPLLYLFFRKKNLGAVKVPGISQIKKYSKKSKKYLWGKIFILLSLILMIVALSRPQEINRNKKIKRDGIDIVVALDLSRSMLQQDFKPNRLGRAKEVLKTFVDKRDNDRISLVVFGGDAYTKVPLTFDHRVIDETISKLSVNDITSNNRTAIGMGLGVALNRLKNSKAKSKVVILLTDGENNSGEMNPIEAGKLAKEMGIKVYTVGIGAREMEVPGFFGTQKIKNTELDENLLMEISKLSDGKYFRAGNQQEFNEIFNQIDKLEKTKIEGRDFYDKVELYEPLVKIALILLLIGTIFESIVFVRIP</sequence>
<keyword evidence="2 5" id="KW-0812">Transmembrane</keyword>
<dbReference type="OrthoDB" id="6206554at2"/>
<name>A0A1T4MWX5_9FUSO</name>
<dbReference type="STRING" id="180163.SAMN02745174_01364"/>
<evidence type="ECO:0000313" key="7">
    <source>
        <dbReference type="EMBL" id="SJZ71590.1"/>
    </source>
</evidence>
<dbReference type="RefSeq" id="WP_078693858.1">
    <property type="nucleotide sequence ID" value="NZ_FUWX01000009.1"/>
</dbReference>
<dbReference type="Pfam" id="PF00092">
    <property type="entry name" value="VWA"/>
    <property type="match status" value="1"/>
</dbReference>
<reference evidence="7 8" key="1">
    <citation type="submission" date="2017-02" db="EMBL/GenBank/DDBJ databases">
        <authorList>
            <person name="Peterson S.W."/>
        </authorList>
    </citation>
    <scope>NUCLEOTIDE SEQUENCE [LARGE SCALE GENOMIC DNA]</scope>
    <source>
        <strain evidence="7 8">ATCC 700028</strain>
    </source>
</reference>
<proteinExistence type="predicted"/>
<dbReference type="PROSITE" id="PS50234">
    <property type="entry name" value="VWFA"/>
    <property type="match status" value="1"/>
</dbReference>
<dbReference type="PANTHER" id="PTHR22550">
    <property type="entry name" value="SPORE GERMINATION PROTEIN"/>
    <property type="match status" value="1"/>
</dbReference>
<dbReference type="InterPro" id="IPR050768">
    <property type="entry name" value="UPF0353/GerABKA_families"/>
</dbReference>
<organism evidence="7 8">
    <name type="scientific">Cetobacterium ceti</name>
    <dbReference type="NCBI Taxonomy" id="180163"/>
    <lineage>
        <taxon>Bacteria</taxon>
        <taxon>Fusobacteriati</taxon>
        <taxon>Fusobacteriota</taxon>
        <taxon>Fusobacteriia</taxon>
        <taxon>Fusobacteriales</taxon>
        <taxon>Fusobacteriaceae</taxon>
        <taxon>Cetobacterium</taxon>
    </lineage>
</organism>
<feature type="transmembrane region" description="Helical" evidence="5">
    <location>
        <begin position="48"/>
        <end position="66"/>
    </location>
</feature>
<keyword evidence="1" id="KW-1003">Cell membrane</keyword>
<dbReference type="EMBL" id="FUWX01000009">
    <property type="protein sequence ID" value="SJZ71590.1"/>
    <property type="molecule type" value="Genomic_DNA"/>
</dbReference>
<accession>A0A1T4MWX5</accession>
<evidence type="ECO:0000256" key="2">
    <source>
        <dbReference type="ARBA" id="ARBA00022692"/>
    </source>
</evidence>
<feature type="transmembrane region" description="Helical" evidence="5">
    <location>
        <begin position="296"/>
        <end position="316"/>
    </location>
</feature>
<dbReference type="Proteomes" id="UP000191153">
    <property type="component" value="Unassembled WGS sequence"/>
</dbReference>
<evidence type="ECO:0000259" key="6">
    <source>
        <dbReference type="PROSITE" id="PS50234"/>
    </source>
</evidence>
<evidence type="ECO:0000313" key="8">
    <source>
        <dbReference type="Proteomes" id="UP000191153"/>
    </source>
</evidence>